<feature type="domain" description="SMP-30/Gluconolactonase/LRE-like region" evidence="4">
    <location>
        <begin position="916"/>
        <end position="1004"/>
    </location>
</feature>
<dbReference type="RefSeq" id="WP_174192837.1">
    <property type="nucleotide sequence ID" value="NZ_JABULH010000002.1"/>
</dbReference>
<evidence type="ECO:0000259" key="4">
    <source>
        <dbReference type="Pfam" id="PF08450"/>
    </source>
</evidence>
<evidence type="ECO:0000259" key="5">
    <source>
        <dbReference type="Pfam" id="PF12708"/>
    </source>
</evidence>
<dbReference type="Pfam" id="PF12708">
    <property type="entry name" value="Pect-lyase_RHGA_epim"/>
    <property type="match status" value="2"/>
</dbReference>
<keyword evidence="1" id="KW-0378">Hydrolase</keyword>
<name>A0ABX2JL73_9SPHN</name>
<dbReference type="Gene3D" id="2.160.20.10">
    <property type="entry name" value="Single-stranded right-handed beta-helix, Pectin lyase-like"/>
    <property type="match status" value="2"/>
</dbReference>
<evidence type="ECO:0000256" key="1">
    <source>
        <dbReference type="ARBA" id="ARBA00022801"/>
    </source>
</evidence>
<keyword evidence="3" id="KW-0732">Signal</keyword>
<dbReference type="PANTHER" id="PTHR47572">
    <property type="entry name" value="LIPOPROTEIN-RELATED"/>
    <property type="match status" value="1"/>
</dbReference>
<dbReference type="PANTHER" id="PTHR47572:SF4">
    <property type="entry name" value="LACTONASE DRP35"/>
    <property type="match status" value="1"/>
</dbReference>
<feature type="compositionally biased region" description="Basic and acidic residues" evidence="2">
    <location>
        <begin position="518"/>
        <end position="531"/>
    </location>
</feature>
<comment type="caution">
    <text evidence="6">The sequence shown here is derived from an EMBL/GenBank/DDBJ whole genome shotgun (WGS) entry which is preliminary data.</text>
</comment>
<dbReference type="InterPro" id="IPR011042">
    <property type="entry name" value="6-blade_b-propeller_TolB-like"/>
</dbReference>
<evidence type="ECO:0000313" key="6">
    <source>
        <dbReference type="EMBL" id="NTS64585.1"/>
    </source>
</evidence>
<gene>
    <name evidence="6" type="ORF">HRV97_05385</name>
</gene>
<dbReference type="Proteomes" id="UP000621447">
    <property type="component" value="Unassembled WGS sequence"/>
</dbReference>
<keyword evidence="7" id="KW-1185">Reference proteome</keyword>
<protein>
    <submittedName>
        <fullName evidence="6">SMP-30/gluconolactonase/LRE family protein</fullName>
    </submittedName>
</protein>
<dbReference type="SUPFAM" id="SSF51126">
    <property type="entry name" value="Pectin lyase-like"/>
    <property type="match status" value="3"/>
</dbReference>
<proteinExistence type="predicted"/>
<feature type="domain" description="Rhamnogalacturonase A/B/Epimerase-like pectate lyase" evidence="5">
    <location>
        <begin position="383"/>
        <end position="438"/>
    </location>
</feature>
<organism evidence="6 7">
    <name type="scientific">Sphingomonas hominis</name>
    <dbReference type="NCBI Taxonomy" id="2741495"/>
    <lineage>
        <taxon>Bacteria</taxon>
        <taxon>Pseudomonadati</taxon>
        <taxon>Pseudomonadota</taxon>
        <taxon>Alphaproteobacteria</taxon>
        <taxon>Sphingomonadales</taxon>
        <taxon>Sphingomonadaceae</taxon>
        <taxon>Sphingomonas</taxon>
    </lineage>
</organism>
<feature type="domain" description="Rhamnogalacturonase A/B/Epimerase-like pectate lyase" evidence="5">
    <location>
        <begin position="46"/>
        <end position="267"/>
    </location>
</feature>
<feature type="region of interest" description="Disordered" evidence="2">
    <location>
        <begin position="511"/>
        <end position="531"/>
    </location>
</feature>
<dbReference type="Pfam" id="PF08450">
    <property type="entry name" value="SGL"/>
    <property type="match status" value="1"/>
</dbReference>
<sequence length="1012" mass="108603">MRFGLLLASLLAVTTSPIALAAPTAAGMSALPTRPDDPAAKIVKGKGDGRADDTAAIQQALDTARDKTGHGLVFLPSGRYRITRTLIVPIGVRVFGTGPTRPVIVLAPNTPGFQQGVSTMIVFSGGDQYNVGDVPVPVPGVVPAGKVVRDANSATFYSSMSNVDVEIGDGNPAAAGVRFRVAQHGFLSHMDFRLGSAFAGVYQAGNVMEDVHFHGGRYGIVTEKTSPAWQFTLLDSTFDGQRDAAIREHEAGLTLVNVSIRDTPVGVQIDEGYGDSFWAKNLRLENVSRAGLVIGAEKSVFTQMGLDNAVASNVPTLVRFAGSDRTIPGRAGAYRVTSFSHGVKVNGLETVGKTATDVQIAPLRALPAAGGPAIRALPAIAQWTNVKTLGVRGDGRTDDTAAIQRAIDTQRVLYFPTGFYIVTDTLRLKPDTVLIGMHPAMTQFVIPDENPRHAGVGSVVPIIETPLGGRNIVQGLGLFTGRINPRAANIVWRSGADSLLNDVKIMGGGGTPTVDGKGLGERRGGGGDPIADNRWDAQYPSIWVDGGGGTFADIWSPNTFAQAGFYVSNTRVPGHVYEMSVEHHVRNEFVFDNVENWELLAPQTEQEVGEGMDAVSLEVRNSRNLLFANYHAYRVTRNFHPAPMAVKLFNSSDIRFRNVHVNAESGFATCDTNGCGTFLRASKFPFENTIRDMTNKLDVREREFARLDVPAKPVAPAVSRLGGEVKKLEDGFFSISGGASDASGALYFVERRFQRIYRYTPNKGLEIVRDHALDPVNLAVDASGKLLVLSSYGPEGTVYQVDPRRHDPQVSVLAATAATPQGGAGDGARVLLPVNWWNNGEFRDQYDPARDHFTTLGEMFARDVAAPKPRQYASADGSLVLPAFRTFQQGSPDHIGWRWSDALNAHGFVSGKPGERVFVTNSSENMTYSGLVGAGGTLTDLKPFANRGGESVVKGPDGRVFVANGQVFAYAADGRELGRIDVPDRPLQLLFGGADGRTLYILTHHALYAARP</sequence>
<dbReference type="InterPro" id="IPR051262">
    <property type="entry name" value="SMP-30/CGR1_Lactonase"/>
</dbReference>
<dbReference type="InterPro" id="IPR024535">
    <property type="entry name" value="RHGA/B-epi-like_pectate_lyase"/>
</dbReference>
<dbReference type="InterPro" id="IPR011050">
    <property type="entry name" value="Pectin_lyase_fold/virulence"/>
</dbReference>
<dbReference type="InterPro" id="IPR012334">
    <property type="entry name" value="Pectin_lyas_fold"/>
</dbReference>
<evidence type="ECO:0000256" key="3">
    <source>
        <dbReference type="SAM" id="SignalP"/>
    </source>
</evidence>
<evidence type="ECO:0000256" key="2">
    <source>
        <dbReference type="SAM" id="MobiDB-lite"/>
    </source>
</evidence>
<feature type="chain" id="PRO_5046954750" evidence="3">
    <location>
        <begin position="22"/>
        <end position="1012"/>
    </location>
</feature>
<evidence type="ECO:0000313" key="7">
    <source>
        <dbReference type="Proteomes" id="UP000621447"/>
    </source>
</evidence>
<dbReference type="InterPro" id="IPR013658">
    <property type="entry name" value="SGL"/>
</dbReference>
<dbReference type="EMBL" id="JABULH010000002">
    <property type="protein sequence ID" value="NTS64585.1"/>
    <property type="molecule type" value="Genomic_DNA"/>
</dbReference>
<dbReference type="Gene3D" id="2.120.10.30">
    <property type="entry name" value="TolB, C-terminal domain"/>
    <property type="match status" value="2"/>
</dbReference>
<feature type="signal peptide" evidence="3">
    <location>
        <begin position="1"/>
        <end position="21"/>
    </location>
</feature>
<dbReference type="SUPFAM" id="SSF63829">
    <property type="entry name" value="Calcium-dependent phosphotriesterase"/>
    <property type="match status" value="1"/>
</dbReference>
<reference evidence="6 7" key="1">
    <citation type="submission" date="2020-06" db="EMBL/GenBank/DDBJ databases">
        <title>Sphingomonas hominis sp. nov., a member of the Sphingomonas, isolated from the hair of a 22-year-old girl.</title>
        <authorList>
            <person name="Zhang D.-F."/>
            <person name="Cui X.-W."/>
        </authorList>
    </citation>
    <scope>NUCLEOTIDE SEQUENCE [LARGE SCALE GENOMIC DNA]</scope>
    <source>
        <strain evidence="6 7">HHU CXW</strain>
    </source>
</reference>
<accession>A0ABX2JL73</accession>